<evidence type="ECO:0000313" key="4">
    <source>
        <dbReference type="Proteomes" id="UP001642540"/>
    </source>
</evidence>
<gene>
    <name evidence="3" type="ORF">ODALV1_LOCUS18634</name>
</gene>
<organism evidence="3 4">
    <name type="scientific">Orchesella dallaii</name>
    <dbReference type="NCBI Taxonomy" id="48710"/>
    <lineage>
        <taxon>Eukaryota</taxon>
        <taxon>Metazoa</taxon>
        <taxon>Ecdysozoa</taxon>
        <taxon>Arthropoda</taxon>
        <taxon>Hexapoda</taxon>
        <taxon>Collembola</taxon>
        <taxon>Entomobryomorpha</taxon>
        <taxon>Entomobryoidea</taxon>
        <taxon>Orchesellidae</taxon>
        <taxon>Orchesellinae</taxon>
        <taxon>Orchesella</taxon>
    </lineage>
</organism>
<accession>A0ABP1R7Z8</accession>
<feature type="chain" id="PRO_5045276259" evidence="2">
    <location>
        <begin position="22"/>
        <end position="764"/>
    </location>
</feature>
<evidence type="ECO:0000313" key="3">
    <source>
        <dbReference type="EMBL" id="CAL8119609.1"/>
    </source>
</evidence>
<keyword evidence="4" id="KW-1185">Reference proteome</keyword>
<reference evidence="3 4" key="1">
    <citation type="submission" date="2024-08" db="EMBL/GenBank/DDBJ databases">
        <authorList>
            <person name="Cucini C."/>
            <person name="Frati F."/>
        </authorList>
    </citation>
    <scope>NUCLEOTIDE SEQUENCE [LARGE SCALE GENOMIC DNA]</scope>
</reference>
<evidence type="ECO:0000256" key="2">
    <source>
        <dbReference type="SAM" id="SignalP"/>
    </source>
</evidence>
<name>A0ABP1R7Z8_9HEXA</name>
<comment type="caution">
    <text evidence="3">The sequence shown here is derived from an EMBL/GenBank/DDBJ whole genome shotgun (WGS) entry which is preliminary data.</text>
</comment>
<dbReference type="Proteomes" id="UP001642540">
    <property type="component" value="Unassembled WGS sequence"/>
</dbReference>
<protein>
    <submittedName>
        <fullName evidence="3">Uncharacterized protein</fullName>
    </submittedName>
</protein>
<proteinExistence type="predicted"/>
<evidence type="ECO:0000256" key="1">
    <source>
        <dbReference type="SAM" id="MobiDB-lite"/>
    </source>
</evidence>
<feature type="region of interest" description="Disordered" evidence="1">
    <location>
        <begin position="62"/>
        <end position="81"/>
    </location>
</feature>
<keyword evidence="2" id="KW-0732">Signal</keyword>
<feature type="compositionally biased region" description="Polar residues" evidence="1">
    <location>
        <begin position="65"/>
        <end position="81"/>
    </location>
</feature>
<feature type="signal peptide" evidence="2">
    <location>
        <begin position="1"/>
        <end position="21"/>
    </location>
</feature>
<sequence>MRKSSVRYLLVAALLTAAVFASHSNAYLASFEASSAPLIHRVKRNSTQASSISQAVKNLKPGQLPQASTSAGNQVRSSVARQQALHNDANDVQTLPSKTESRFMAKHLFESGKYGESANSFELFSKKPEYLKRYIFELHRKAPGTGVLFSFSVPKDIINGMKQMNKKSLTFIDVDIDALNAEFENWLNHGGTKGASTNFETTKKYRVTHVTYEPKEIGKNAVEVVVNMEQREVRLSLGTNAEGNINHFAGLVAPEQSAIHNEEKGVITLTQPELREVLKRTDALWKALGVQAKTFPKENVLDDQSQRFKDLTVEFDKTIDDIIHGRSTGNSQVNPKAVCRPAGRRRRAAGACAIFVGDDDKVERILPEEFVEAYKDAGEEEKRKLTELAKENMDKIVDEDPTLSAKNRKEISKLIQLENTKSHVTSMDTVSNIHDMKTGSSHNDFSEAIENLHDKLLTVKSRVKLSSSKLSKKIAHYANTEAAKHFGRGIASMSDSFGKFFLAKTIITGIIHGDTTTLAIVGGRIGYDVATEAGVYAGTKFFSGASKVGKFAKGLGKVAGPIGAVADLGLGIWSLTKSVGRLKNATNKFDRDDAIADVVTDSIDLAVTATMLTVSVIFPPAAPVAMVVGLVITLVNQMANALFKASNEVARINSEIPLLDSEKEYVFTSRLFDLFGTRGQDYLDYLVEEKGANDIAVQHNLQILKDNPSIYGIAFPSLTLSYDGGCELFKQYCSYNWGEICWNWETKERWGSGCDWNKPCDYEL</sequence>
<dbReference type="EMBL" id="CAXLJM020000061">
    <property type="protein sequence ID" value="CAL8119609.1"/>
    <property type="molecule type" value="Genomic_DNA"/>
</dbReference>